<evidence type="ECO:0000256" key="1">
    <source>
        <dbReference type="RuleBase" id="RU004349"/>
    </source>
</evidence>
<sequence length="401" mass="44860">MSQSEKKENVMRYKLAYTGLILLVYILGKCIPLYGLERVDYSEGIVSVEDVLMQTIGGDANKSSIFALGIFPFMISSLLVQIGFAFRKLFTRTPLSPKTMGRVMAIVTIIIAVMQTIVQIPQLKFAVPEEELLYARIIAAAEMVTGVMIMLWLSERNGKYGVGGRMIVGLVNILERVIGTVLRHDPGRLAIPLAIALVMLLITLLMENGEMRIPVQRVSIHNVYADKNYMAIKLNPVGVMPMMFTTAVFMLPRLIVSLLGDLFPESAGIAWWQDNMNLTSPAGITVYIACEYLLTIGFAFIMINPRDQTENFLKSGDSIVNLHAGRDTKRYLRRVMWCISFASATIMGGCLLVPLILQLRGNMDSTLTMLPTSIMMMTSFWCTISRELISIHKYDSCRPLF</sequence>
<dbReference type="Pfam" id="PF00344">
    <property type="entry name" value="SecY"/>
    <property type="match status" value="1"/>
</dbReference>
<dbReference type="InterPro" id="IPR002208">
    <property type="entry name" value="SecY/SEC61-alpha"/>
</dbReference>
<keyword evidence="2" id="KW-0812">Transmembrane</keyword>
<proteinExistence type="inferred from homology"/>
<feature type="transmembrane region" description="Helical" evidence="2">
    <location>
        <begin position="237"/>
        <end position="260"/>
    </location>
</feature>
<feature type="transmembrane region" description="Helical" evidence="2">
    <location>
        <begin position="15"/>
        <end position="34"/>
    </location>
</feature>
<dbReference type="Proteomes" id="UP000236311">
    <property type="component" value="Unassembled WGS sequence"/>
</dbReference>
<feature type="transmembrane region" description="Helical" evidence="2">
    <location>
        <begin position="280"/>
        <end position="303"/>
    </location>
</feature>
<dbReference type="SUPFAM" id="SSF103491">
    <property type="entry name" value="Preprotein translocase SecY subunit"/>
    <property type="match status" value="1"/>
</dbReference>
<name>A0A2K4ZEQ4_9FIRM</name>
<feature type="transmembrane region" description="Helical" evidence="2">
    <location>
        <begin position="369"/>
        <end position="389"/>
    </location>
</feature>
<reference evidence="3 4" key="1">
    <citation type="submission" date="2018-01" db="EMBL/GenBank/DDBJ databases">
        <authorList>
            <person name="Gaut B.S."/>
            <person name="Morton B.R."/>
            <person name="Clegg M.T."/>
            <person name="Duvall M.R."/>
        </authorList>
    </citation>
    <scope>NUCLEOTIDE SEQUENCE [LARGE SCALE GENOMIC DNA]</scope>
    <source>
        <strain evidence="3">GP69</strain>
    </source>
</reference>
<keyword evidence="2" id="KW-1133">Transmembrane helix</keyword>
<comment type="similarity">
    <text evidence="1">Belongs to the SecY/SEC61-alpha family.</text>
</comment>
<dbReference type="GO" id="GO:0016020">
    <property type="term" value="C:membrane"/>
    <property type="evidence" value="ECO:0007669"/>
    <property type="project" value="InterPro"/>
</dbReference>
<feature type="transmembrane region" description="Helical" evidence="2">
    <location>
        <begin position="335"/>
        <end position="357"/>
    </location>
</feature>
<dbReference type="PIRSF" id="PIRSF004557">
    <property type="entry name" value="SecY"/>
    <property type="match status" value="1"/>
</dbReference>
<dbReference type="Gene3D" id="1.10.3370.10">
    <property type="entry name" value="SecY subunit domain"/>
    <property type="match status" value="1"/>
</dbReference>
<dbReference type="InterPro" id="IPR023201">
    <property type="entry name" value="SecY_dom_sf"/>
</dbReference>
<feature type="transmembrane region" description="Helical" evidence="2">
    <location>
        <begin position="99"/>
        <end position="121"/>
    </location>
</feature>
<protein>
    <submittedName>
        <fullName evidence="3">Preprotein translocase subunit SecY</fullName>
    </submittedName>
</protein>
<feature type="transmembrane region" description="Helical" evidence="2">
    <location>
        <begin position="133"/>
        <end position="154"/>
    </location>
</feature>
<feature type="transmembrane region" description="Helical" evidence="2">
    <location>
        <begin position="166"/>
        <end position="183"/>
    </location>
</feature>
<dbReference type="PANTHER" id="PTHR10906">
    <property type="entry name" value="SECY/SEC61-ALPHA FAMILY MEMBER"/>
    <property type="match status" value="1"/>
</dbReference>
<evidence type="ECO:0000313" key="3">
    <source>
        <dbReference type="EMBL" id="SOY28941.1"/>
    </source>
</evidence>
<dbReference type="EMBL" id="OFSM01000007">
    <property type="protein sequence ID" value="SOY28941.1"/>
    <property type="molecule type" value="Genomic_DNA"/>
</dbReference>
<feature type="transmembrane region" description="Helical" evidence="2">
    <location>
        <begin position="189"/>
        <end position="206"/>
    </location>
</feature>
<dbReference type="PRINTS" id="PR00303">
    <property type="entry name" value="SECYTRNLCASE"/>
</dbReference>
<organism evidence="3 4">
    <name type="scientific">Acetatifactor muris</name>
    <dbReference type="NCBI Taxonomy" id="879566"/>
    <lineage>
        <taxon>Bacteria</taxon>
        <taxon>Bacillati</taxon>
        <taxon>Bacillota</taxon>
        <taxon>Clostridia</taxon>
        <taxon>Lachnospirales</taxon>
        <taxon>Lachnospiraceae</taxon>
        <taxon>Acetatifactor</taxon>
    </lineage>
</organism>
<dbReference type="OrthoDB" id="2055747at2"/>
<dbReference type="AlphaFoldDB" id="A0A2K4ZEQ4"/>
<dbReference type="GO" id="GO:0015031">
    <property type="term" value="P:protein transport"/>
    <property type="evidence" value="ECO:0007669"/>
    <property type="project" value="InterPro"/>
</dbReference>
<evidence type="ECO:0000256" key="2">
    <source>
        <dbReference type="SAM" id="Phobius"/>
    </source>
</evidence>
<evidence type="ECO:0000313" key="4">
    <source>
        <dbReference type="Proteomes" id="UP000236311"/>
    </source>
</evidence>
<feature type="transmembrane region" description="Helical" evidence="2">
    <location>
        <begin position="65"/>
        <end position="87"/>
    </location>
</feature>
<keyword evidence="2" id="KW-0472">Membrane</keyword>
<keyword evidence="4" id="KW-1185">Reference proteome</keyword>
<gene>
    <name evidence="3" type="ORF">AMURIS_01656</name>
</gene>
<accession>A0A2K4ZEQ4</accession>